<gene>
    <name evidence="1" type="ORF">Mgra_00007985</name>
</gene>
<reference evidence="1" key="1">
    <citation type="journal article" date="2020" name="Ecol. Evol.">
        <title>Genome structure and content of the rice root-knot nematode (Meloidogyne graminicola).</title>
        <authorList>
            <person name="Phan N.T."/>
            <person name="Danchin E.G.J."/>
            <person name="Klopp C."/>
            <person name="Perfus-Barbeoch L."/>
            <person name="Kozlowski D.K."/>
            <person name="Koutsovoulos G.D."/>
            <person name="Lopez-Roques C."/>
            <person name="Bouchez O."/>
            <person name="Zahm M."/>
            <person name="Besnard G."/>
            <person name="Bellafiore S."/>
        </authorList>
    </citation>
    <scope>NUCLEOTIDE SEQUENCE</scope>
    <source>
        <strain evidence="1">VN-18</strain>
    </source>
</reference>
<dbReference type="Proteomes" id="UP000605970">
    <property type="component" value="Unassembled WGS sequence"/>
</dbReference>
<dbReference type="EMBL" id="JABEBT010000098">
    <property type="protein sequence ID" value="KAF7632609.1"/>
    <property type="molecule type" value="Genomic_DNA"/>
</dbReference>
<evidence type="ECO:0000313" key="2">
    <source>
        <dbReference type="Proteomes" id="UP000605970"/>
    </source>
</evidence>
<protein>
    <submittedName>
        <fullName evidence="1">Uncharacterized protein</fullName>
    </submittedName>
</protein>
<sequence>MNTRIILINYFNTWKRKNIHSLKKICSFNWEILTITAGIRIVHMHYEWATSSVYNITDPSIKRNLKKQCEGISAPLRMIIVLVRNHDRQELHITDN</sequence>
<organism evidence="1 2">
    <name type="scientific">Meloidogyne graminicola</name>
    <dbReference type="NCBI Taxonomy" id="189291"/>
    <lineage>
        <taxon>Eukaryota</taxon>
        <taxon>Metazoa</taxon>
        <taxon>Ecdysozoa</taxon>
        <taxon>Nematoda</taxon>
        <taxon>Chromadorea</taxon>
        <taxon>Rhabditida</taxon>
        <taxon>Tylenchina</taxon>
        <taxon>Tylenchomorpha</taxon>
        <taxon>Tylenchoidea</taxon>
        <taxon>Meloidogynidae</taxon>
        <taxon>Meloidogyninae</taxon>
        <taxon>Meloidogyne</taxon>
    </lineage>
</organism>
<evidence type="ECO:0000313" key="1">
    <source>
        <dbReference type="EMBL" id="KAF7632609.1"/>
    </source>
</evidence>
<keyword evidence="2" id="KW-1185">Reference proteome</keyword>
<dbReference type="AlphaFoldDB" id="A0A8S9ZHA0"/>
<accession>A0A8S9ZHA0</accession>
<proteinExistence type="predicted"/>
<name>A0A8S9ZHA0_9BILA</name>
<comment type="caution">
    <text evidence="1">The sequence shown here is derived from an EMBL/GenBank/DDBJ whole genome shotgun (WGS) entry which is preliminary data.</text>
</comment>